<dbReference type="Proteomes" id="UP000001349">
    <property type="component" value="Chromosome"/>
</dbReference>
<dbReference type="PANTHER" id="PTHR30217">
    <property type="entry name" value="PEPTIDASE U32 FAMILY"/>
    <property type="match status" value="1"/>
</dbReference>
<dbReference type="STRING" id="394503.Ccel_1040"/>
<organism evidence="1 2">
    <name type="scientific">Ruminiclostridium cellulolyticum (strain ATCC 35319 / DSM 5812 / JCM 6584 / H10)</name>
    <name type="common">Clostridium cellulolyticum</name>
    <dbReference type="NCBI Taxonomy" id="394503"/>
    <lineage>
        <taxon>Bacteria</taxon>
        <taxon>Bacillati</taxon>
        <taxon>Bacillota</taxon>
        <taxon>Clostridia</taxon>
        <taxon>Eubacteriales</taxon>
        <taxon>Oscillospiraceae</taxon>
        <taxon>Ruminiclostridium</taxon>
    </lineage>
</organism>
<dbReference type="AlphaFoldDB" id="B8I9E2"/>
<evidence type="ECO:0000313" key="1">
    <source>
        <dbReference type="EMBL" id="ACL75402.1"/>
    </source>
</evidence>
<evidence type="ECO:0000313" key="2">
    <source>
        <dbReference type="Proteomes" id="UP000001349"/>
    </source>
</evidence>
<name>B8I9E2_RUMCH</name>
<proteinExistence type="predicted"/>
<dbReference type="GO" id="GO:0006508">
    <property type="term" value="P:proteolysis"/>
    <property type="evidence" value="ECO:0007669"/>
    <property type="project" value="UniProtKB-KW"/>
</dbReference>
<keyword evidence="1" id="KW-0645">Protease</keyword>
<keyword evidence="1" id="KW-0378">Hydrolase</keyword>
<dbReference type="EMBL" id="CP001348">
    <property type="protein sequence ID" value="ACL75402.1"/>
    <property type="molecule type" value="Genomic_DNA"/>
</dbReference>
<sequence>MPEKTGLSIPCQWDKDSLIEILNYGVSKEIDIKEVYGTASFENLPHGRAFEVTKRIDKNDALEIKKIISEKGITFAYLINAPLELDSYEFLENELDWIVNDFKADSITISSLKLMKFVRAKYPDLKINVSTIAGVKTVEDMKQYLPINPSKFITHHDINRNYKDLEEIIEFLREKNIDFEVMLNESCLRRCARRDEHYSTLGKGCGDSEFHLWCNSLKVSHPYQLIMCNFIRPEDLKVYEDKGIKLFKVTGRSKPLGWLQEVVRAYLNREYNGNLIRLLGADPKLEAERWIYISNKALDNFLENYPKNGDVGEEIRYCKNIIFDLYSKNEFAIKNDFIKPEIKDRQLSFKIEKDIYAWNY</sequence>
<dbReference type="HOGENOM" id="CLU_053295_0_0_9"/>
<dbReference type="InterPro" id="IPR051454">
    <property type="entry name" value="RNA/ubiquinone_mod_enzymes"/>
</dbReference>
<dbReference type="OrthoDB" id="9805982at2"/>
<dbReference type="eggNOG" id="COG0826">
    <property type="taxonomic scope" value="Bacteria"/>
</dbReference>
<dbReference type="KEGG" id="cce:Ccel_1040"/>
<keyword evidence="2" id="KW-1185">Reference proteome</keyword>
<dbReference type="RefSeq" id="WP_015924558.1">
    <property type="nucleotide sequence ID" value="NC_011898.1"/>
</dbReference>
<accession>B8I9E2</accession>
<reference evidence="1 2" key="1">
    <citation type="submission" date="2009-01" db="EMBL/GenBank/DDBJ databases">
        <title>Complete sequence of Clostridium cellulolyticum H10.</title>
        <authorList>
            <consortium name="US DOE Joint Genome Institute"/>
            <person name="Lucas S."/>
            <person name="Copeland A."/>
            <person name="Lapidus A."/>
            <person name="Glavina del Rio T."/>
            <person name="Dalin E."/>
            <person name="Tice H."/>
            <person name="Bruce D."/>
            <person name="Goodwin L."/>
            <person name="Pitluck S."/>
            <person name="Chertkov O."/>
            <person name="Saunders E."/>
            <person name="Brettin T."/>
            <person name="Detter J.C."/>
            <person name="Han C."/>
            <person name="Larimer F."/>
            <person name="Land M."/>
            <person name="Hauser L."/>
            <person name="Kyrpides N."/>
            <person name="Ivanova N."/>
            <person name="Zhou J."/>
            <person name="Richardson P."/>
        </authorList>
    </citation>
    <scope>NUCLEOTIDE SEQUENCE [LARGE SCALE GENOMIC DNA]</scope>
    <source>
        <strain evidence="2">ATCC 35319 / DSM 5812 / JCM 6584 / H10</strain>
    </source>
</reference>
<protein>
    <submittedName>
        <fullName evidence="1">Collagenase and related protease-like protein</fullName>
    </submittedName>
</protein>
<dbReference type="PANTHER" id="PTHR30217:SF10">
    <property type="entry name" value="23S RRNA 5-HYDROXYCYTIDINE C2501 SYNTHASE"/>
    <property type="match status" value="1"/>
</dbReference>
<gene>
    <name evidence="1" type="ordered locus">Ccel_1040</name>
</gene>
<dbReference type="GO" id="GO:0008233">
    <property type="term" value="F:peptidase activity"/>
    <property type="evidence" value="ECO:0007669"/>
    <property type="project" value="UniProtKB-KW"/>
</dbReference>